<gene>
    <name evidence="1" type="ORF">WQQ_05670</name>
</gene>
<keyword evidence="2" id="KW-1185">Reference proteome</keyword>
<dbReference type="STRING" id="1172194.WQQ_05670"/>
<name>I8T8Y8_9GAMM</name>
<evidence type="ECO:0000313" key="2">
    <source>
        <dbReference type="Proteomes" id="UP000003704"/>
    </source>
</evidence>
<reference evidence="1 2" key="1">
    <citation type="journal article" date="2012" name="J. Bacteriol.">
        <title>Genome Sequence of n-Alkane-Degrading Hydrocarboniphaga effusa Strain AP103T (ATCC BAA-332T).</title>
        <authorList>
            <person name="Chang H.K."/>
            <person name="Zylstra G.J."/>
            <person name="Chae J.C."/>
        </authorList>
    </citation>
    <scope>NUCLEOTIDE SEQUENCE [LARGE SCALE GENOMIC DNA]</scope>
    <source>
        <strain evidence="1 2">AP103</strain>
    </source>
</reference>
<comment type="caution">
    <text evidence="1">The sequence shown here is derived from an EMBL/GenBank/DDBJ whole genome shotgun (WGS) entry which is preliminary data.</text>
</comment>
<dbReference type="EMBL" id="AKGD01000001">
    <property type="protein sequence ID" value="EIT70430.1"/>
    <property type="molecule type" value="Genomic_DNA"/>
</dbReference>
<sequence length="50" mass="5612">MVLAHQQLERALIAVLSAGYELFVDLIFAHRGRVAFSPWVVVSRYTSVHG</sequence>
<evidence type="ECO:0000313" key="1">
    <source>
        <dbReference type="EMBL" id="EIT70430.1"/>
    </source>
</evidence>
<proteinExistence type="predicted"/>
<dbReference type="Proteomes" id="UP000003704">
    <property type="component" value="Unassembled WGS sequence"/>
</dbReference>
<protein>
    <submittedName>
        <fullName evidence="1">Uncharacterized protein</fullName>
    </submittedName>
</protein>
<organism evidence="1 2">
    <name type="scientific">Hydrocarboniphaga effusa AP103</name>
    <dbReference type="NCBI Taxonomy" id="1172194"/>
    <lineage>
        <taxon>Bacteria</taxon>
        <taxon>Pseudomonadati</taxon>
        <taxon>Pseudomonadota</taxon>
        <taxon>Gammaproteobacteria</taxon>
        <taxon>Nevskiales</taxon>
        <taxon>Nevskiaceae</taxon>
        <taxon>Hydrocarboniphaga</taxon>
    </lineage>
</organism>
<dbReference type="AlphaFoldDB" id="I8T8Y8"/>
<accession>I8T8Y8</accession>